<evidence type="ECO:0000259" key="3">
    <source>
        <dbReference type="Pfam" id="PF10079"/>
    </source>
</evidence>
<dbReference type="NCBIfam" id="TIGR03998">
    <property type="entry name" value="thiol_BshC"/>
    <property type="match status" value="1"/>
</dbReference>
<dbReference type="InterPro" id="IPR011199">
    <property type="entry name" value="Bacillithiol_biosynth_BshC"/>
</dbReference>
<feature type="domain" description="Bacillithiol biosynthesis BshC N-terminal Rossmann-like" evidence="3">
    <location>
        <begin position="1"/>
        <end position="357"/>
    </location>
</feature>
<dbReference type="Pfam" id="PF10079">
    <property type="entry name" value="Rossmann-like_BshC"/>
    <property type="match status" value="1"/>
</dbReference>
<evidence type="ECO:0000259" key="4">
    <source>
        <dbReference type="Pfam" id="PF24850"/>
    </source>
</evidence>
<organism evidence="5 6">
    <name type="scientific">Siphonobacter curvatus</name>
    <dbReference type="NCBI Taxonomy" id="2094562"/>
    <lineage>
        <taxon>Bacteria</taxon>
        <taxon>Pseudomonadati</taxon>
        <taxon>Bacteroidota</taxon>
        <taxon>Cytophagia</taxon>
        <taxon>Cytophagales</taxon>
        <taxon>Cytophagaceae</taxon>
        <taxon>Siphonobacter</taxon>
    </lineage>
</organism>
<dbReference type="EMBL" id="PTRA01000011">
    <property type="protein sequence ID" value="PQA53014.1"/>
    <property type="molecule type" value="Genomic_DNA"/>
</dbReference>
<evidence type="ECO:0000256" key="2">
    <source>
        <dbReference type="HAMAP-Rule" id="MF_01867"/>
    </source>
</evidence>
<dbReference type="Proteomes" id="UP000239590">
    <property type="component" value="Unassembled WGS sequence"/>
</dbReference>
<keyword evidence="1 2" id="KW-0436">Ligase</keyword>
<evidence type="ECO:0000313" key="5">
    <source>
        <dbReference type="EMBL" id="PQA53014.1"/>
    </source>
</evidence>
<dbReference type="HAMAP" id="MF_01867">
    <property type="entry name" value="BshC"/>
    <property type="match status" value="1"/>
</dbReference>
<name>A0A2S7IEE4_9BACT</name>
<gene>
    <name evidence="2 5" type="primary">bshC</name>
    <name evidence="5" type="ORF">C5O19_25335</name>
</gene>
<evidence type="ECO:0000313" key="6">
    <source>
        <dbReference type="Proteomes" id="UP000239590"/>
    </source>
</evidence>
<comment type="similarity">
    <text evidence="2">Belongs to the BshC family.</text>
</comment>
<protein>
    <recommendedName>
        <fullName evidence="2">Putative cysteine ligase BshC</fullName>
        <ecNumber evidence="2">6.-.-.-</ecNumber>
    </recommendedName>
</protein>
<dbReference type="InterPro" id="IPR055399">
    <property type="entry name" value="CC_BshC"/>
</dbReference>
<sequence>MQVSCIPLAHTRQFSSLFQAFISGQENLKPLYGEFPDLVGFRKQIEQKKFDVKKRQTLVSVLEKQYAELDSKPDFRVLLDEKTFTVTSGHQLNIFTGPLYVIFKLVTAINLARRLKQEFPEYTFVPMYWMATEDHDFEEINHFRLSGKTHIWHTQQKGAVGRMNPKELATLFKEIPERLPLFEQAYLQHNTLADAVRYYIHELLGAEGLICIDADDRELKAEFRPVIEDDLFNHTAFKLVQEASEKLEALGYKQQVTPREINFFYLNEGIRERLVPDENGVRVNDTRLTFKQDKIQQLLDQSPEVFSPNVILRPVYQEVILPNLAYLGGPGELAYWLQLKPVFDHYQIPYPILMPRNFAMIISQATQRRIQNLSLTPEELFEDEATLRRQYVEKHAAYSLDIQPDLQQMLDALEAMRTKAVQVNPTLDGHIKAEAQKLRNWADRLDRRLVASEAQKQETGVRHLSELKAYLFPGGGLQERTDNFLNFYLANPAFISQLLDLFDPFCYEFYMLTEA</sequence>
<feature type="domain" description="Bacillithiol biosynthesis BshC C-terminal coiled-coil" evidence="4">
    <location>
        <begin position="359"/>
        <end position="513"/>
    </location>
</feature>
<dbReference type="InterPro" id="IPR055398">
    <property type="entry name" value="Rossmann-like_BshC"/>
</dbReference>
<proteinExistence type="inferred from homology"/>
<dbReference type="GO" id="GO:0016874">
    <property type="term" value="F:ligase activity"/>
    <property type="evidence" value="ECO:0007669"/>
    <property type="project" value="UniProtKB-UniRule"/>
</dbReference>
<reference evidence="6" key="1">
    <citation type="submission" date="2018-02" db="EMBL/GenBank/DDBJ databases">
        <title>Genome sequencing of Solimonas sp. HR-BB.</title>
        <authorList>
            <person name="Lee Y."/>
            <person name="Jeon C.O."/>
        </authorList>
    </citation>
    <scope>NUCLEOTIDE SEQUENCE [LARGE SCALE GENOMIC DNA]</scope>
    <source>
        <strain evidence="6">HR-U</strain>
    </source>
</reference>
<dbReference type="AlphaFoldDB" id="A0A2S7IEE4"/>
<dbReference type="RefSeq" id="WP_104716168.1">
    <property type="nucleotide sequence ID" value="NZ_PTRA01000011.1"/>
</dbReference>
<dbReference type="OrthoDB" id="9765151at2"/>
<accession>A0A2S7IEE4</accession>
<dbReference type="Pfam" id="PF24850">
    <property type="entry name" value="CC_BshC"/>
    <property type="match status" value="1"/>
</dbReference>
<evidence type="ECO:0000256" key="1">
    <source>
        <dbReference type="ARBA" id="ARBA00022598"/>
    </source>
</evidence>
<dbReference type="EC" id="6.-.-.-" evidence="2"/>
<keyword evidence="6" id="KW-1185">Reference proteome</keyword>
<comment type="caution">
    <text evidence="5">The sequence shown here is derived from an EMBL/GenBank/DDBJ whole genome shotgun (WGS) entry which is preliminary data.</text>
</comment>